<feature type="region of interest" description="Disordered" evidence="2">
    <location>
        <begin position="707"/>
        <end position="755"/>
    </location>
</feature>
<dbReference type="PROSITE" id="PS51257">
    <property type="entry name" value="PROKAR_LIPOPROTEIN"/>
    <property type="match status" value="1"/>
</dbReference>
<evidence type="ECO:0000256" key="2">
    <source>
        <dbReference type="SAM" id="MobiDB-lite"/>
    </source>
</evidence>
<feature type="region of interest" description="Disordered" evidence="2">
    <location>
        <begin position="469"/>
        <end position="606"/>
    </location>
</feature>
<feature type="compositionally biased region" description="Acidic residues" evidence="2">
    <location>
        <begin position="556"/>
        <end position="566"/>
    </location>
</feature>
<dbReference type="Proteomes" id="UP000244810">
    <property type="component" value="Unassembled WGS sequence"/>
</dbReference>
<accession>A0A2T7UN50</accession>
<evidence type="ECO:0000256" key="1">
    <source>
        <dbReference type="SAM" id="Coils"/>
    </source>
</evidence>
<feature type="compositionally biased region" description="Low complexity" evidence="2">
    <location>
        <begin position="501"/>
        <end position="533"/>
    </location>
</feature>
<feature type="coiled-coil region" evidence="1">
    <location>
        <begin position="175"/>
        <end position="409"/>
    </location>
</feature>
<evidence type="ECO:0008006" key="5">
    <source>
        <dbReference type="Google" id="ProtNLM"/>
    </source>
</evidence>
<feature type="region of interest" description="Disordered" evidence="2">
    <location>
        <begin position="429"/>
        <end position="457"/>
    </location>
</feature>
<proteinExistence type="predicted"/>
<name>A0A2T7UN50_9RHOB</name>
<feature type="compositionally biased region" description="Low complexity" evidence="2">
    <location>
        <begin position="475"/>
        <end position="493"/>
    </location>
</feature>
<evidence type="ECO:0000313" key="4">
    <source>
        <dbReference type="Proteomes" id="UP000244810"/>
    </source>
</evidence>
<protein>
    <recommendedName>
        <fullName evidence="5">Chemotaxis protein CheA</fullName>
    </recommendedName>
</protein>
<dbReference type="AlphaFoldDB" id="A0A2T7UN50"/>
<feature type="compositionally biased region" description="Low complexity" evidence="2">
    <location>
        <begin position="544"/>
        <end position="555"/>
    </location>
</feature>
<feature type="compositionally biased region" description="Pro residues" evidence="2">
    <location>
        <begin position="534"/>
        <end position="543"/>
    </location>
</feature>
<feature type="compositionally biased region" description="Acidic residues" evidence="2">
    <location>
        <begin position="579"/>
        <end position="593"/>
    </location>
</feature>
<dbReference type="RefSeq" id="WP_107751960.1">
    <property type="nucleotide sequence ID" value="NZ_QBKF01000005.1"/>
</dbReference>
<gene>
    <name evidence="3" type="ORF">DDE23_18265</name>
</gene>
<organism evidence="3 4">
    <name type="scientific">Pararhodobacter aggregans</name>
    <dbReference type="NCBI Taxonomy" id="404875"/>
    <lineage>
        <taxon>Bacteria</taxon>
        <taxon>Pseudomonadati</taxon>
        <taxon>Pseudomonadota</taxon>
        <taxon>Alphaproteobacteria</taxon>
        <taxon>Rhodobacterales</taxon>
        <taxon>Paracoccaceae</taxon>
        <taxon>Pararhodobacter</taxon>
    </lineage>
</organism>
<feature type="compositionally biased region" description="Basic and acidic residues" evidence="2">
    <location>
        <begin position="448"/>
        <end position="457"/>
    </location>
</feature>
<sequence>MVGPSKILTVSYGTFSCTLEGFDEPFDTMKAIAEYFRDLAAEDRYFGAEPPTPDAEMLHKIAEREIKRRVEAKIQDNGVILRPQIEAAEEAPMPRATMHQRPAAAAPVAAAASMVSAPMAAAGLAERDEAGSISGISAKLQRIRAAVARVRDYEDGTEEEAAPAPLALTPEAPLFDEEEDEAPTAQAEADAEEARLVAEDAARLEAERLAFDEAARLEAERLAAEEEARLEAERLAAEEAARLEAERLAAEEEARLEAERLAAEEEARLEAERLAAEEEARLEAERLAAEEEARLEAKRFAAEEEARLEAERLAAEEAARLEAERLAAEEAARLEAERLAAEEAARLEAERLAAEEAARLEAERLAAEEAARLEAERLAGEEEARLEAERLAAEEAARLEADRLTAEQESRATAELAAIEAAALASLERRTAETQTPEAEATAPEAADAERERLAAERRKLEDEIRAEIAKRDGAAPAERPVRRVVVVRSTPVQPAPQPAPQSETAAAPQGSGSDVSAAVRAALAAQAVTSEPTPAPAAPPAPVQSTASAFATEGFADEDDEEDDTPAPAQAADRAEADAEVIDDDEPLTDDDALQRRVAEALGETGLTAEEEAALVAELAAVEREAETARRAENERRALLRGEAADASVDRLISQADSALSGAEAQRRQSTLSHLKAAVVATRAEEEAGAPRDAEQEERDEIARYRADLERSVRRGADEPADEGAPRRPARPQVHRTERPRNAQPPLVLVSEQRIDKPAETELVRPRRINTGALAMEELFDEEAVVTPAPRGKAFGDFVGPMHLTTLAELTEAAAAYVTHVEGLEEFSRPQVMRHVVSTGQPMTRSRENLLRTFGLLMRQGTMQRSRRGQFELAPGSEFAEQAKRFAQA</sequence>
<feature type="compositionally biased region" description="Low complexity" evidence="2">
    <location>
        <begin position="433"/>
        <end position="446"/>
    </location>
</feature>
<dbReference type="EMBL" id="QDDR01000010">
    <property type="protein sequence ID" value="PVE46135.1"/>
    <property type="molecule type" value="Genomic_DNA"/>
</dbReference>
<evidence type="ECO:0000313" key="3">
    <source>
        <dbReference type="EMBL" id="PVE46135.1"/>
    </source>
</evidence>
<dbReference type="OrthoDB" id="7798282at2"/>
<feature type="compositionally biased region" description="Basic and acidic residues" evidence="2">
    <location>
        <begin position="707"/>
        <end position="719"/>
    </location>
</feature>
<keyword evidence="4" id="KW-1185">Reference proteome</keyword>
<comment type="caution">
    <text evidence="3">The sequence shown here is derived from an EMBL/GenBank/DDBJ whole genome shotgun (WGS) entry which is preliminary data.</text>
</comment>
<keyword evidence="1" id="KW-0175">Coiled coil</keyword>
<reference evidence="3 4" key="1">
    <citation type="journal article" date="2011" name="Syst. Appl. Microbiol.">
        <title>Defluviimonas denitrificans gen. nov., sp. nov., and Pararhodobacter aggregans gen. nov., sp. nov., non-phototrophic Rhodobacteraceae from the biofilter of a marine aquaculture.</title>
        <authorList>
            <person name="Foesel B.U."/>
            <person name="Drake H.L."/>
            <person name="Schramm A."/>
        </authorList>
    </citation>
    <scope>NUCLEOTIDE SEQUENCE [LARGE SCALE GENOMIC DNA]</scope>
    <source>
        <strain evidence="3 4">D1-19</strain>
    </source>
</reference>